<dbReference type="OrthoDB" id="5894719at2"/>
<dbReference type="PANTHER" id="PTHR30290:SF19">
    <property type="entry name" value="ABC TRANSPORTER PERIPLASMIC BINDING PROTEIN"/>
    <property type="match status" value="1"/>
</dbReference>
<dbReference type="Gene3D" id="3.40.190.10">
    <property type="entry name" value="Periplasmic binding protein-like II"/>
    <property type="match status" value="1"/>
</dbReference>
<dbReference type="Pfam" id="PF00496">
    <property type="entry name" value="SBP_bac_5"/>
    <property type="match status" value="1"/>
</dbReference>
<proteinExistence type="predicted"/>
<protein>
    <submittedName>
        <fullName evidence="3">MarR-like DNA-binding transcriptional regulator SgrR of sgrS sRNA</fullName>
    </submittedName>
</protein>
<keyword evidence="3" id="KW-0238">DNA-binding</keyword>
<dbReference type="GO" id="GO:0015833">
    <property type="term" value="P:peptide transport"/>
    <property type="evidence" value="ECO:0007669"/>
    <property type="project" value="TreeGrafter"/>
</dbReference>
<dbReference type="PANTHER" id="PTHR30290">
    <property type="entry name" value="PERIPLASMIC BINDING COMPONENT OF ABC TRANSPORTER"/>
    <property type="match status" value="1"/>
</dbReference>
<evidence type="ECO:0000259" key="2">
    <source>
        <dbReference type="Pfam" id="PF12793"/>
    </source>
</evidence>
<feature type="domain" description="Solute-binding protein family 5" evidence="1">
    <location>
        <begin position="164"/>
        <end position="361"/>
    </location>
</feature>
<sequence>MRLLQRVNQYQRLYQHVGERPVAITVAELAAVFCCSERHVRTLLIHMQSLEWISWQASAGRGKRAQLHCLIPEQQLRANLLQQMLASGDHQGALKLAERDPLHLNALLSPHLGGQWQSDLPTLRIPYYRPLGNIDPQTLSGRAEQHLAHSIHAGLTRFVTGNPEPQPDLAHHWQISPDGLRWQFLLRSDLIWHNGQPVMAAQLLDVLQRLLRHPRLTLLLDSVEQISQPHPLCLRFKLRKPDYWLAHRLADLVCLLPNPEHPETGAGPFRLAGNSPSLLRLEQHPHYHLQHPYLHAIEYWITAGKNSPAPAPNAQHPVHITIGENSEQIDTRLAQSGLSLGFCYIALNQRQGRLSPAQARKLIALFRGQETLDSLPLASGLISRSQELLPGWPLPQEEADLSVPLPSKLVLLYHPPVELTTLAEYMRDRLAQEGCRLEIRYHHAKRWRNVEQFTDVDIVLGDRLIGESPEATLENWLRTDIQWPMLFDNAAWDDCRRQLDHIQRCADTARRHRELRDYYTLLMAQGVLAPLFNYQYRISAPARVEGVRLTASGWFDFSQVWVPAPE</sequence>
<organism evidence="3 4">
    <name type="scientific">Enterobacillus tribolii</name>
    <dbReference type="NCBI Taxonomy" id="1487935"/>
    <lineage>
        <taxon>Bacteria</taxon>
        <taxon>Pseudomonadati</taxon>
        <taxon>Pseudomonadota</taxon>
        <taxon>Gammaproteobacteria</taxon>
        <taxon>Enterobacterales</taxon>
        <taxon>Hafniaceae</taxon>
        <taxon>Enterobacillus</taxon>
    </lineage>
</organism>
<keyword evidence="4" id="KW-1185">Reference proteome</keyword>
<name>A0A370QNG3_9GAMM</name>
<evidence type="ECO:0000313" key="4">
    <source>
        <dbReference type="Proteomes" id="UP000254848"/>
    </source>
</evidence>
<dbReference type="RefSeq" id="WP_115459030.1">
    <property type="nucleotide sequence ID" value="NZ_QRAP01000006.1"/>
</dbReference>
<comment type="caution">
    <text evidence="3">The sequence shown here is derived from an EMBL/GenBank/DDBJ whole genome shotgun (WGS) entry which is preliminary data.</text>
</comment>
<accession>A0A370QNG3</accession>
<evidence type="ECO:0000313" key="3">
    <source>
        <dbReference type="EMBL" id="RDK89914.1"/>
    </source>
</evidence>
<evidence type="ECO:0000259" key="1">
    <source>
        <dbReference type="Pfam" id="PF00496"/>
    </source>
</evidence>
<dbReference type="InterPro" id="IPR025370">
    <property type="entry name" value="SgrR_HTH_N"/>
</dbReference>
<gene>
    <name evidence="3" type="ORF">C8D90_106119</name>
</gene>
<dbReference type="SUPFAM" id="SSF53850">
    <property type="entry name" value="Periplasmic binding protein-like II"/>
    <property type="match status" value="1"/>
</dbReference>
<dbReference type="Pfam" id="PF12793">
    <property type="entry name" value="SgrR_N"/>
    <property type="match status" value="1"/>
</dbReference>
<dbReference type="AlphaFoldDB" id="A0A370QNG3"/>
<dbReference type="Proteomes" id="UP000254848">
    <property type="component" value="Unassembled WGS sequence"/>
</dbReference>
<dbReference type="InterPro" id="IPR000914">
    <property type="entry name" value="SBP_5_dom"/>
</dbReference>
<feature type="domain" description="Transcriptional regulator SgrR N-terminal HTH" evidence="2">
    <location>
        <begin position="6"/>
        <end position="118"/>
    </location>
</feature>
<dbReference type="GO" id="GO:0003677">
    <property type="term" value="F:DNA binding"/>
    <property type="evidence" value="ECO:0007669"/>
    <property type="project" value="UniProtKB-KW"/>
</dbReference>
<dbReference type="EMBL" id="QRAP01000006">
    <property type="protein sequence ID" value="RDK89914.1"/>
    <property type="molecule type" value="Genomic_DNA"/>
</dbReference>
<reference evidence="3 4" key="1">
    <citation type="submission" date="2018-07" db="EMBL/GenBank/DDBJ databases">
        <title>Genomic Encyclopedia of Type Strains, Phase IV (KMG-IV): sequencing the most valuable type-strain genomes for metagenomic binning, comparative biology and taxonomic classification.</title>
        <authorList>
            <person name="Goeker M."/>
        </authorList>
    </citation>
    <scope>NUCLEOTIDE SEQUENCE [LARGE SCALE GENOMIC DNA]</scope>
    <source>
        <strain evidence="3 4">DSM 103736</strain>
    </source>
</reference>
<dbReference type="InterPro" id="IPR039424">
    <property type="entry name" value="SBP_5"/>
</dbReference>
<dbReference type="GO" id="GO:1904680">
    <property type="term" value="F:peptide transmembrane transporter activity"/>
    <property type="evidence" value="ECO:0007669"/>
    <property type="project" value="TreeGrafter"/>
</dbReference>